<dbReference type="SUPFAM" id="SSF50630">
    <property type="entry name" value="Acid proteases"/>
    <property type="match status" value="1"/>
</dbReference>
<dbReference type="Proteomes" id="UP000824120">
    <property type="component" value="Chromosome 10"/>
</dbReference>
<dbReference type="Gene3D" id="2.40.70.10">
    <property type="entry name" value="Acid Proteases"/>
    <property type="match status" value="1"/>
</dbReference>
<feature type="non-terminal residue" evidence="1">
    <location>
        <position position="1"/>
    </location>
</feature>
<sequence>KSGFASTLGVRSRRFHVILATIVLEQWTWVKLNCYDIGNSTTTTVISWSASMCECTRAKQCSYTLNYVDESRTTSYFVSDVLHLDTILRTSLIASSSASIIFGKLIMVYQSLTELIFLLWWWNLLLCPKKDEHGCDISLHGHECWVYFLSNSIVTEKCMIWMIFLLASYSQFSDSSDVMW</sequence>
<keyword evidence="2" id="KW-1185">Reference proteome</keyword>
<comment type="caution">
    <text evidence="1">The sequence shown here is derived from an EMBL/GenBank/DDBJ whole genome shotgun (WGS) entry which is preliminary data.</text>
</comment>
<evidence type="ECO:0000313" key="1">
    <source>
        <dbReference type="EMBL" id="KAG5582690.1"/>
    </source>
</evidence>
<dbReference type="AlphaFoldDB" id="A0A9J5X434"/>
<reference evidence="1 2" key="1">
    <citation type="submission" date="2020-09" db="EMBL/GenBank/DDBJ databases">
        <title>De no assembly of potato wild relative species, Solanum commersonii.</title>
        <authorList>
            <person name="Cho K."/>
        </authorList>
    </citation>
    <scope>NUCLEOTIDE SEQUENCE [LARGE SCALE GENOMIC DNA]</scope>
    <source>
        <strain evidence="1">LZ3.2</strain>
        <tissue evidence="1">Leaf</tissue>
    </source>
</reference>
<gene>
    <name evidence="1" type="ORF">H5410_053317</name>
</gene>
<organism evidence="1 2">
    <name type="scientific">Solanum commersonii</name>
    <name type="common">Commerson's wild potato</name>
    <name type="synonym">Commerson's nightshade</name>
    <dbReference type="NCBI Taxonomy" id="4109"/>
    <lineage>
        <taxon>Eukaryota</taxon>
        <taxon>Viridiplantae</taxon>
        <taxon>Streptophyta</taxon>
        <taxon>Embryophyta</taxon>
        <taxon>Tracheophyta</taxon>
        <taxon>Spermatophyta</taxon>
        <taxon>Magnoliopsida</taxon>
        <taxon>eudicotyledons</taxon>
        <taxon>Gunneridae</taxon>
        <taxon>Pentapetalae</taxon>
        <taxon>asterids</taxon>
        <taxon>lamiids</taxon>
        <taxon>Solanales</taxon>
        <taxon>Solanaceae</taxon>
        <taxon>Solanoideae</taxon>
        <taxon>Solaneae</taxon>
        <taxon>Solanum</taxon>
    </lineage>
</organism>
<protein>
    <submittedName>
        <fullName evidence="1">Uncharacterized protein</fullName>
    </submittedName>
</protein>
<dbReference type="InterPro" id="IPR021109">
    <property type="entry name" value="Peptidase_aspartic_dom_sf"/>
</dbReference>
<name>A0A9J5X434_SOLCO</name>
<evidence type="ECO:0000313" key="2">
    <source>
        <dbReference type="Proteomes" id="UP000824120"/>
    </source>
</evidence>
<dbReference type="EMBL" id="JACXVP010000010">
    <property type="protein sequence ID" value="KAG5582690.1"/>
    <property type="molecule type" value="Genomic_DNA"/>
</dbReference>
<proteinExistence type="predicted"/>
<accession>A0A9J5X434</accession>